<proteinExistence type="predicted"/>
<dbReference type="AlphaFoldDB" id="A0A857DA92"/>
<organism evidence="1 2">
    <name type="scientific">Microcystis aeruginosa FD4</name>
    <dbReference type="NCBI Taxonomy" id="2686288"/>
    <lineage>
        <taxon>Bacteria</taxon>
        <taxon>Bacillati</taxon>
        <taxon>Cyanobacteriota</taxon>
        <taxon>Cyanophyceae</taxon>
        <taxon>Oscillatoriophycideae</taxon>
        <taxon>Chroococcales</taxon>
        <taxon>Microcystaceae</taxon>
        <taxon>Microcystis</taxon>
    </lineage>
</organism>
<protein>
    <submittedName>
        <fullName evidence="1">Uncharacterized protein</fullName>
    </submittedName>
</protein>
<dbReference type="RefSeq" id="WP_158202194.1">
    <property type="nucleotide sequence ID" value="NZ_CP046973.1"/>
</dbReference>
<gene>
    <name evidence="1" type="ORF">GQR42_26110</name>
</gene>
<evidence type="ECO:0000313" key="2">
    <source>
        <dbReference type="Proteomes" id="UP000438345"/>
    </source>
</evidence>
<name>A0A857DA92_MICAE</name>
<dbReference type="EMBL" id="CP046973">
    <property type="protein sequence ID" value="QGZ92455.1"/>
    <property type="molecule type" value="Genomic_DNA"/>
</dbReference>
<sequence>MSMISFFTDGCSDNNFIMRNQLKETIADYGLENSLAAIIDLIEFGCLSELHKAVILAYLIPAKNYMAQLDARQRFRLEDCLEFTTVEVCND</sequence>
<dbReference type="Proteomes" id="UP000438345">
    <property type="component" value="Chromosome"/>
</dbReference>
<accession>A0A857DA92</accession>
<reference evidence="1 2" key="1">
    <citation type="submission" date="2019-12" db="EMBL/GenBank/DDBJ databases">
        <title>Complete genome sequence of Microcystis aeruginosa strain FD4.</title>
        <authorList>
            <person name="Urakawa H."/>
        </authorList>
    </citation>
    <scope>NUCLEOTIDE SEQUENCE [LARGE SCALE GENOMIC DNA]</scope>
    <source>
        <strain evidence="1 2">FD4</strain>
    </source>
</reference>
<evidence type="ECO:0000313" key="1">
    <source>
        <dbReference type="EMBL" id="QGZ92455.1"/>
    </source>
</evidence>